<reference evidence="7" key="1">
    <citation type="journal article" date="2022" name="G3 (Bethesda)">
        <title>Unveiling the complete genome sequence of Alicyclobacillus acidoterrestris DSM 3922T, a taint-producing strain.</title>
        <authorList>
            <person name="Leonardo I.C."/>
            <person name="Barreto Crespo M.T."/>
            <person name="Gaspar F.B."/>
        </authorList>
    </citation>
    <scope>NUCLEOTIDE SEQUENCE [LARGE SCALE GENOMIC DNA]</scope>
    <source>
        <strain evidence="7">DSM 3922</strain>
    </source>
</reference>
<dbReference type="Gene3D" id="3.60.120.10">
    <property type="entry name" value="Anthranilate synthase"/>
    <property type="match status" value="1"/>
</dbReference>
<evidence type="ECO:0000256" key="3">
    <source>
        <dbReference type="ARBA" id="ARBA00047683"/>
    </source>
</evidence>
<sequence>MQSYTYANVAKVDPFYLYLHAKSLLGDGQAFLLEAGRDDENAAYQMSLLGVCPVVEVQVKDGLVTINAIAALEASLADLLDAVEEVKPPGVWPSVVSRSSRYFRPVDPMAFLEELRIRLQALCAPDMKEPFSAGFLGYVGYDGVHYLERLPKTTHDDRNVPDIRLQWHAGILQWVGSELTFHFQDAIVDVTRDQEDGAGNSLVNRIDEFASMLARVAKEGLREPEELSDAKTFAVESSLQVPSVQYDVSQERYCANVERAREYIAQGDIFQVVLSTRMRIEGALHPYAAYDALRRLNPSPYMFVAEYPGMRLYGASPEVQFRALNGSAEMKPIAGTSRGRGGSPEEDAALIEALKADEKESAEHVMLVDLCRNDLGRVCLSGSVHVPDFMVVERYSHLFHLVSRVRGTLRPDVSVFHALLSTFPNGTLSGAPKIRAMEIIDELETLRRGPYGGFIGMVDAMGNANTAIVIRSVLELKGTQYVQVGAGIVLDSVPVREWEECHHKAGAILDVLRGRHLV</sequence>
<organism evidence="6 7">
    <name type="scientific">Alicyclobacillus acidoterrestris (strain ATCC 49025 / DSM 3922 / CIP 106132 / NCIMB 13137 / GD3B)</name>
    <dbReference type="NCBI Taxonomy" id="1356854"/>
    <lineage>
        <taxon>Bacteria</taxon>
        <taxon>Bacillati</taxon>
        <taxon>Bacillota</taxon>
        <taxon>Bacilli</taxon>
        <taxon>Bacillales</taxon>
        <taxon>Alicyclobacillaceae</taxon>
        <taxon>Alicyclobacillus</taxon>
    </lineage>
</organism>
<dbReference type="OrthoDB" id="9803598at2"/>
<dbReference type="PANTHER" id="PTHR11236:SF49">
    <property type="entry name" value="ANTHRANILATE SYNTHASE COMPONENT 1"/>
    <property type="match status" value="1"/>
</dbReference>
<evidence type="ECO:0000313" key="6">
    <source>
        <dbReference type="EMBL" id="UNO50519.1"/>
    </source>
</evidence>
<gene>
    <name evidence="6" type="ORF">K1I37_08745</name>
</gene>
<dbReference type="GO" id="GO:0004049">
    <property type="term" value="F:anthranilate synthase activity"/>
    <property type="evidence" value="ECO:0007669"/>
    <property type="project" value="UniProtKB-EC"/>
</dbReference>
<dbReference type="SUPFAM" id="SSF56322">
    <property type="entry name" value="ADC synthase"/>
    <property type="match status" value="1"/>
</dbReference>
<dbReference type="InterPro" id="IPR005801">
    <property type="entry name" value="ADC_synthase"/>
</dbReference>
<evidence type="ECO:0000259" key="4">
    <source>
        <dbReference type="Pfam" id="PF00425"/>
    </source>
</evidence>
<dbReference type="RefSeq" id="WP_031219206.1">
    <property type="nucleotide sequence ID" value="NZ_AURB01000179.1"/>
</dbReference>
<accession>A0A9E6ZRF0</accession>
<evidence type="ECO:0000313" key="7">
    <source>
        <dbReference type="Proteomes" id="UP000829401"/>
    </source>
</evidence>
<dbReference type="InterPro" id="IPR019999">
    <property type="entry name" value="Anth_synth_I-like"/>
</dbReference>
<comment type="catalytic activity">
    <reaction evidence="3">
        <text>chorismate + L-glutamine = anthranilate + pyruvate + L-glutamate + H(+)</text>
        <dbReference type="Rhea" id="RHEA:21732"/>
        <dbReference type="ChEBI" id="CHEBI:15361"/>
        <dbReference type="ChEBI" id="CHEBI:15378"/>
        <dbReference type="ChEBI" id="CHEBI:16567"/>
        <dbReference type="ChEBI" id="CHEBI:29748"/>
        <dbReference type="ChEBI" id="CHEBI:29985"/>
        <dbReference type="ChEBI" id="CHEBI:58359"/>
        <dbReference type="EC" id="4.1.3.27"/>
    </reaction>
</comment>
<dbReference type="EMBL" id="CP080467">
    <property type="protein sequence ID" value="UNO50519.1"/>
    <property type="molecule type" value="Genomic_DNA"/>
</dbReference>
<feature type="domain" description="Chorismate-utilising enzyme C-terminal" evidence="4">
    <location>
        <begin position="250"/>
        <end position="504"/>
    </location>
</feature>
<protein>
    <recommendedName>
        <fullName evidence="1">anthranilate synthase</fullName>
        <ecNumber evidence="1">4.1.3.27</ecNumber>
    </recommendedName>
</protein>
<dbReference type="GO" id="GO:0000162">
    <property type="term" value="P:L-tryptophan biosynthetic process"/>
    <property type="evidence" value="ECO:0007669"/>
    <property type="project" value="TreeGrafter"/>
</dbReference>
<evidence type="ECO:0000259" key="5">
    <source>
        <dbReference type="Pfam" id="PF04715"/>
    </source>
</evidence>
<keyword evidence="7" id="KW-1185">Reference proteome</keyword>
<dbReference type="EC" id="4.1.3.27" evidence="1"/>
<dbReference type="Pfam" id="PF04715">
    <property type="entry name" value="Anth_synt_I_N"/>
    <property type="match status" value="1"/>
</dbReference>
<dbReference type="KEGG" id="aaco:K1I37_08745"/>
<dbReference type="Pfam" id="PF00425">
    <property type="entry name" value="Chorismate_bind"/>
    <property type="match status" value="1"/>
</dbReference>
<dbReference type="PRINTS" id="PR00095">
    <property type="entry name" value="ANTSNTHASEI"/>
</dbReference>
<dbReference type="InterPro" id="IPR006805">
    <property type="entry name" value="Anth_synth_I_N"/>
</dbReference>
<proteinExistence type="predicted"/>
<name>A0A9E6ZRF0_ALIAG</name>
<dbReference type="AlphaFoldDB" id="A0A9E6ZRF0"/>
<keyword evidence="2" id="KW-0456">Lyase</keyword>
<dbReference type="Proteomes" id="UP000829401">
    <property type="component" value="Chromosome"/>
</dbReference>
<evidence type="ECO:0000256" key="2">
    <source>
        <dbReference type="ARBA" id="ARBA00023239"/>
    </source>
</evidence>
<evidence type="ECO:0000256" key="1">
    <source>
        <dbReference type="ARBA" id="ARBA00012266"/>
    </source>
</evidence>
<dbReference type="PANTHER" id="PTHR11236">
    <property type="entry name" value="AMINOBENZOATE/ANTHRANILATE SYNTHASE"/>
    <property type="match status" value="1"/>
</dbReference>
<dbReference type="InterPro" id="IPR015890">
    <property type="entry name" value="Chorismate_C"/>
</dbReference>
<feature type="domain" description="Anthranilate synthase component I N-terminal" evidence="5">
    <location>
        <begin position="26"/>
        <end position="168"/>
    </location>
</feature>